<dbReference type="Proteomes" id="UP000537161">
    <property type="component" value="Unassembled WGS sequence"/>
</dbReference>
<evidence type="ECO:0000313" key="3">
    <source>
        <dbReference type="Proteomes" id="UP000537161"/>
    </source>
</evidence>
<proteinExistence type="predicted"/>
<sequence length="195" mass="20265">MPIGVIAQTGLAVAAILLAAPAGSTPAILAYRLDSAASGVDARVGFLGIGSRTAHFPSVSGSVTLSPAAMDRIDLNVAIDARQLTASDTLTTRRLKGRHFFDVDHHPIVRFAGHALAMTGATTGNVTGELTARGVTKPVVLAVTFSIPPAHATGREAIALTGTTTINRRDFGMTAYSFIVGRKVRIIINTRLVPA</sequence>
<dbReference type="PANTHER" id="PTHR34406:SF1">
    <property type="entry name" value="PROTEIN YCEI"/>
    <property type="match status" value="1"/>
</dbReference>
<dbReference type="EMBL" id="JACIJH010000011">
    <property type="protein sequence ID" value="MBB5707695.1"/>
    <property type="molecule type" value="Genomic_DNA"/>
</dbReference>
<dbReference type="PANTHER" id="PTHR34406">
    <property type="entry name" value="PROTEIN YCEI"/>
    <property type="match status" value="1"/>
</dbReference>
<feature type="domain" description="Lipid/polyisoprenoid-binding YceI-like" evidence="1">
    <location>
        <begin position="30"/>
        <end position="193"/>
    </location>
</feature>
<evidence type="ECO:0000259" key="1">
    <source>
        <dbReference type="SMART" id="SM00867"/>
    </source>
</evidence>
<evidence type="ECO:0000313" key="2">
    <source>
        <dbReference type="EMBL" id="MBB5707695.1"/>
    </source>
</evidence>
<dbReference type="SUPFAM" id="SSF101874">
    <property type="entry name" value="YceI-like"/>
    <property type="match status" value="1"/>
</dbReference>
<keyword evidence="3" id="KW-1185">Reference proteome</keyword>
<dbReference type="AlphaFoldDB" id="A0A7W9B7H5"/>
<dbReference type="RefSeq" id="WP_184099796.1">
    <property type="nucleotide sequence ID" value="NZ_JACIJH010000011.1"/>
</dbReference>
<name>A0A7W9B7H5_9SPHN</name>
<dbReference type="Pfam" id="PF04264">
    <property type="entry name" value="YceI"/>
    <property type="match status" value="1"/>
</dbReference>
<gene>
    <name evidence="2" type="ORF">FHR21_003062</name>
</gene>
<accession>A0A7W9B7H5</accession>
<dbReference type="InterPro" id="IPR007372">
    <property type="entry name" value="Lipid/polyisoprenoid-bd_YceI"/>
</dbReference>
<reference evidence="2 3" key="1">
    <citation type="submission" date="2020-08" db="EMBL/GenBank/DDBJ databases">
        <title>Genomic Encyclopedia of Type Strains, Phase IV (KMG-IV): sequencing the most valuable type-strain genomes for metagenomic binning, comparative biology and taxonomic classification.</title>
        <authorList>
            <person name="Goeker M."/>
        </authorList>
    </citation>
    <scope>NUCLEOTIDE SEQUENCE [LARGE SCALE GENOMIC DNA]</scope>
    <source>
        <strain evidence="2 3">DSM 27163</strain>
    </source>
</reference>
<organism evidence="2 3">
    <name type="scientific">Sphingopyxis panaciterrulae</name>
    <dbReference type="NCBI Taxonomy" id="462372"/>
    <lineage>
        <taxon>Bacteria</taxon>
        <taxon>Pseudomonadati</taxon>
        <taxon>Pseudomonadota</taxon>
        <taxon>Alphaproteobacteria</taxon>
        <taxon>Sphingomonadales</taxon>
        <taxon>Sphingomonadaceae</taxon>
        <taxon>Sphingopyxis</taxon>
    </lineage>
</organism>
<comment type="caution">
    <text evidence="2">The sequence shown here is derived from an EMBL/GenBank/DDBJ whole genome shotgun (WGS) entry which is preliminary data.</text>
</comment>
<protein>
    <submittedName>
        <fullName evidence="2">Polyisoprenoid-binding protein YceI</fullName>
    </submittedName>
</protein>
<dbReference type="Gene3D" id="2.40.128.110">
    <property type="entry name" value="Lipid/polyisoprenoid-binding, YceI-like"/>
    <property type="match status" value="1"/>
</dbReference>
<dbReference type="InterPro" id="IPR036761">
    <property type="entry name" value="TTHA0802/YceI-like_sf"/>
</dbReference>
<dbReference type="SMART" id="SM00867">
    <property type="entry name" value="YceI"/>
    <property type="match status" value="1"/>
</dbReference>